<evidence type="ECO:0000313" key="15">
    <source>
        <dbReference type="RefSeq" id="XP_055888813.1"/>
    </source>
</evidence>
<dbReference type="InterPro" id="IPR035969">
    <property type="entry name" value="Rab-GAP_TBC_sf"/>
</dbReference>
<feature type="compositionally biased region" description="Polar residues" evidence="11">
    <location>
        <begin position="604"/>
        <end position="613"/>
    </location>
</feature>
<dbReference type="GeneID" id="106052839"/>
<comment type="subcellular location">
    <subcellularLocation>
        <location evidence="1">Cytoplasmic vesicle</location>
    </subcellularLocation>
    <subcellularLocation>
        <location evidence="2">Golgi apparatus</location>
    </subcellularLocation>
</comment>
<evidence type="ECO:0000256" key="11">
    <source>
        <dbReference type="SAM" id="MobiDB-lite"/>
    </source>
</evidence>
<feature type="compositionally biased region" description="Polar residues" evidence="11">
    <location>
        <begin position="628"/>
        <end position="676"/>
    </location>
</feature>
<dbReference type="Gene3D" id="1.10.8.270">
    <property type="entry name" value="putative rabgap domain of human tbc1 domain family member 14 like domains"/>
    <property type="match status" value="1"/>
</dbReference>
<dbReference type="InterPro" id="IPR050302">
    <property type="entry name" value="Rab_GAP_TBC_domain"/>
</dbReference>
<gene>
    <name evidence="14 15 16" type="primary">LOC106052839</name>
</gene>
<comment type="subunit">
    <text evidence="9">Interacts with EPS8.</text>
</comment>
<dbReference type="RefSeq" id="XP_055888813.1">
    <property type="nucleotide sequence ID" value="XM_056032838.1"/>
</dbReference>
<keyword evidence="13" id="KW-1185">Reference proteome</keyword>
<dbReference type="PANTHER" id="PTHR47219:SF19">
    <property type="entry name" value="USP6 N-TERMINAL-LIKE PROTEIN ISOFORM X1"/>
    <property type="match status" value="1"/>
</dbReference>
<feature type="domain" description="Rab-GAP TBC" evidence="12">
    <location>
        <begin position="105"/>
        <end position="297"/>
    </location>
</feature>
<dbReference type="FunFam" id="1.10.8.270:FF:000010">
    <property type="entry name" value="Putative USP6 N-terminal-like protein"/>
    <property type="match status" value="1"/>
</dbReference>
<comment type="function">
    <text evidence="8">Acts as a GTPase-activating protein for RAB5A and RAB43. Involved in receptor trafficking. In complex with EPS8 inhibits internalization of EGFR. Involved in retrograde transport from the endocytic pathway to the Golgi apparatus. Involved in the transport of Shiga toxin from early and recycling endosomes to the trans-Golgi network. Required for structural integrity of the Golgi complex.</text>
</comment>
<dbReference type="Gene3D" id="1.10.472.80">
    <property type="entry name" value="Ypt/Rab-GAP domain of gyp1p, domain 3"/>
    <property type="match status" value="1"/>
</dbReference>
<evidence type="ECO:0000313" key="16">
    <source>
        <dbReference type="RefSeq" id="XP_055888814.1"/>
    </source>
</evidence>
<dbReference type="OMA" id="TINDSEP"/>
<protein>
    <recommendedName>
        <fullName evidence="10">USP6 N-terminal-like protein</fullName>
    </recommendedName>
</protein>
<feature type="region of interest" description="Disordered" evidence="11">
    <location>
        <begin position="416"/>
        <end position="451"/>
    </location>
</feature>
<dbReference type="FunFam" id="1.10.472.80:FF:000019">
    <property type="entry name" value="USP6 N-terminal like"/>
    <property type="match status" value="1"/>
</dbReference>
<dbReference type="Pfam" id="PF00566">
    <property type="entry name" value="RabGAP-TBC"/>
    <property type="match status" value="1"/>
</dbReference>
<evidence type="ECO:0000256" key="8">
    <source>
        <dbReference type="ARBA" id="ARBA00059926"/>
    </source>
</evidence>
<feature type="region of interest" description="Disordered" evidence="11">
    <location>
        <begin position="518"/>
        <end position="699"/>
    </location>
</feature>
<evidence type="ECO:0000259" key="12">
    <source>
        <dbReference type="PROSITE" id="PS50086"/>
    </source>
</evidence>
<dbReference type="GO" id="GO:0005794">
    <property type="term" value="C:Golgi apparatus"/>
    <property type="evidence" value="ECO:0007669"/>
    <property type="project" value="UniProtKB-SubCell"/>
</dbReference>
<evidence type="ECO:0000256" key="2">
    <source>
        <dbReference type="ARBA" id="ARBA00004555"/>
    </source>
</evidence>
<accession>A0A9W3ANK6</accession>
<proteinExistence type="predicted"/>
<sequence length="817" mass="93087">MSSSLAEFEEIQRAAKERADIVAKYDLGREEGAQIDPWEDPAFEVYHVTDRYGFIHDRALPTHMDAAEEKAKLVERERTTKWLKMLSKWDKYFPGEKLTRRVYKGIPDCVRGEVWSKLLNIPRVKAEQEGIYMKMRERARTKSTSIRQIDLDVNRTYRNHIMFRERYGVKQQALFHVLAAYSVYNTEIGYCQGMSEIAALLLMYMNEEDAFWGLSQLFVSPRHMMHGFFMHGFPKLLRFQEHHDNVLKKFVPKIRKHMEKNEMYPALYTIKWFLQCFLDRTPFHLTLRLWDVHMLEGDQLLVAMAYCIIKMHRRRIMKMQMDDLLTFFQSNLEKDFSYDNDTVIEQLQICMEELKKARMSLPPKPKANEAPTLPFGLEIQPSVEQLIGRRSEETVDEHFRKNVPRQSGGKAAYLRRKNTGGSLSGGNNLLSTPEMSRSHMDTRSLQSRMSQYSIDDKSSYYDTATNSRLSLVDYSAKTSAPSSRTSFGENSEMGSMSALGHGFTTPIDLDDVGVDMATPTTPTNPPLPGAQYVVTNSPPPVMSQSYEQPRSTASHDHQGTLKSSASLEISPRRVVTTFDSSPGVVTSREHAVRPSHKHRPGKSIPTSSSSYDNNFKIAPAVSHHQMKSSRSYEANHTSGSTTPKHSSSYEQHVNRTNEFQPQQTAVTTAGTSNEQKISAMEDSDSTKSPAGSTTSDYDNINGMYEVEAEEPNNRYGSRGDNITIIPISKSDGFVTSTGAAEMVILNGIDGRVTSQMKMTKTDHDIQRAHQRDRRDQRNVDYQNGYQVERQMSYQVSQATSSQTKSVYTKTIEKTAYL</sequence>
<dbReference type="PANTHER" id="PTHR47219">
    <property type="entry name" value="RAB GTPASE-ACTIVATING PROTEIN 1-LIKE"/>
    <property type="match status" value="1"/>
</dbReference>
<evidence type="ECO:0000256" key="7">
    <source>
        <dbReference type="ARBA" id="ARBA00023329"/>
    </source>
</evidence>
<evidence type="ECO:0000313" key="14">
    <source>
        <dbReference type="RefSeq" id="XP_055888812.1"/>
    </source>
</evidence>
<dbReference type="SUPFAM" id="SSF47923">
    <property type="entry name" value="Ypt/Rab-GAP domain of gyp1p"/>
    <property type="match status" value="2"/>
</dbReference>
<dbReference type="SMART" id="SM00164">
    <property type="entry name" value="TBC"/>
    <property type="match status" value="1"/>
</dbReference>
<evidence type="ECO:0000256" key="4">
    <source>
        <dbReference type="ARBA" id="ARBA00022553"/>
    </source>
</evidence>
<feature type="compositionally biased region" description="Polar residues" evidence="11">
    <location>
        <begin position="542"/>
        <end position="552"/>
    </location>
</feature>
<evidence type="ECO:0000256" key="9">
    <source>
        <dbReference type="ARBA" id="ARBA00064037"/>
    </source>
</evidence>
<evidence type="ECO:0000256" key="5">
    <source>
        <dbReference type="ARBA" id="ARBA00022990"/>
    </source>
</evidence>
<dbReference type="GO" id="GO:0005096">
    <property type="term" value="F:GTPase activator activity"/>
    <property type="evidence" value="ECO:0007669"/>
    <property type="project" value="UniProtKB-KW"/>
</dbReference>
<evidence type="ECO:0000256" key="10">
    <source>
        <dbReference type="ARBA" id="ARBA00070172"/>
    </source>
</evidence>
<dbReference type="Proteomes" id="UP001165740">
    <property type="component" value="Chromosome 6"/>
</dbReference>
<organism evidence="13 15">
    <name type="scientific">Biomphalaria glabrata</name>
    <name type="common">Bloodfluke planorb</name>
    <name type="synonym">Freshwater snail</name>
    <dbReference type="NCBI Taxonomy" id="6526"/>
    <lineage>
        <taxon>Eukaryota</taxon>
        <taxon>Metazoa</taxon>
        <taxon>Spiralia</taxon>
        <taxon>Lophotrochozoa</taxon>
        <taxon>Mollusca</taxon>
        <taxon>Gastropoda</taxon>
        <taxon>Heterobranchia</taxon>
        <taxon>Euthyneura</taxon>
        <taxon>Panpulmonata</taxon>
        <taxon>Hygrophila</taxon>
        <taxon>Lymnaeoidea</taxon>
        <taxon>Planorbidae</taxon>
        <taxon>Biomphalaria</taxon>
    </lineage>
</organism>
<evidence type="ECO:0000256" key="6">
    <source>
        <dbReference type="ARBA" id="ARBA00023034"/>
    </source>
</evidence>
<name>A0A9W3ANK6_BIOGL</name>
<keyword evidence="7" id="KW-0968">Cytoplasmic vesicle</keyword>
<feature type="compositionally biased region" description="Low complexity" evidence="11">
    <location>
        <begin position="419"/>
        <end position="432"/>
    </location>
</feature>
<dbReference type="RefSeq" id="XP_055888812.1">
    <property type="nucleotide sequence ID" value="XM_056032837.1"/>
</dbReference>
<reference evidence="14 15" key="1">
    <citation type="submission" date="2025-04" db="UniProtKB">
        <authorList>
            <consortium name="RefSeq"/>
        </authorList>
    </citation>
    <scope>IDENTIFICATION</scope>
</reference>
<dbReference type="OrthoDB" id="294251at2759"/>
<dbReference type="GO" id="GO:0031267">
    <property type="term" value="F:small GTPase binding"/>
    <property type="evidence" value="ECO:0007669"/>
    <property type="project" value="TreeGrafter"/>
</dbReference>
<evidence type="ECO:0000256" key="1">
    <source>
        <dbReference type="ARBA" id="ARBA00004541"/>
    </source>
</evidence>
<dbReference type="GO" id="GO:0031410">
    <property type="term" value="C:cytoplasmic vesicle"/>
    <property type="evidence" value="ECO:0007669"/>
    <property type="project" value="UniProtKB-SubCell"/>
</dbReference>
<dbReference type="InterPro" id="IPR000195">
    <property type="entry name" value="Rab-GAP-TBC_dom"/>
</dbReference>
<dbReference type="Gene3D" id="1.10.10.750">
    <property type="entry name" value="Ypt/Rab-GAP domain of gyp1p, domain 1"/>
    <property type="match status" value="1"/>
</dbReference>
<keyword evidence="4" id="KW-0597">Phosphoprotein</keyword>
<keyword evidence="6" id="KW-0333">Golgi apparatus</keyword>
<keyword evidence="3" id="KW-0343">GTPase activation</keyword>
<evidence type="ECO:0000313" key="13">
    <source>
        <dbReference type="Proteomes" id="UP001165740"/>
    </source>
</evidence>
<evidence type="ECO:0000256" key="3">
    <source>
        <dbReference type="ARBA" id="ARBA00022468"/>
    </source>
</evidence>
<dbReference type="FunFam" id="1.10.10.750:FF:000001">
    <property type="entry name" value="TBC1 domain family member 10A"/>
    <property type="match status" value="1"/>
</dbReference>
<dbReference type="AlphaFoldDB" id="A0A9W3ANK6"/>
<dbReference type="RefSeq" id="XP_055888814.1">
    <property type="nucleotide sequence ID" value="XM_056032839.1"/>
</dbReference>
<dbReference type="PROSITE" id="PS50086">
    <property type="entry name" value="TBC_RABGAP"/>
    <property type="match status" value="1"/>
</dbReference>
<keyword evidence="5" id="KW-0007">Acetylation</keyword>
<feature type="compositionally biased region" description="Polar residues" evidence="11">
    <location>
        <begin position="686"/>
        <end position="698"/>
    </location>
</feature>